<dbReference type="AlphaFoldDB" id="A0A841T8J2"/>
<protein>
    <submittedName>
        <fullName evidence="1">Uncharacterized protein</fullName>
    </submittedName>
</protein>
<organism evidence="1 2">
    <name type="scientific">Cohnella lubricantis</name>
    <dbReference type="NCBI Taxonomy" id="2163172"/>
    <lineage>
        <taxon>Bacteria</taxon>
        <taxon>Bacillati</taxon>
        <taxon>Bacillota</taxon>
        <taxon>Bacilli</taxon>
        <taxon>Bacillales</taxon>
        <taxon>Paenibacillaceae</taxon>
        <taxon>Cohnella</taxon>
    </lineage>
</organism>
<sequence>MKQLLLTSLIIVLLTACQRSSPSEPAAVASAPAASSDSDVIRVEFLPTTDNEYTVMKAAGASHAMIFTINHFMRSGGIELWMEHYVDGQLHDSVNRFTSYVADNVANNKIYFSIQRISDEEQRWTFAVRQGDNLASAQANVLISNQTAMVSTPLNDVEMTGGDATALGTIVVSEEDTPLSASTDIEATIRQNKEVYVLKCKASEDNAGV</sequence>
<dbReference type="Proteomes" id="UP000574133">
    <property type="component" value="Unassembled WGS sequence"/>
</dbReference>
<proteinExistence type="predicted"/>
<gene>
    <name evidence="1" type="ORF">H4Q31_10850</name>
</gene>
<dbReference type="RefSeq" id="WP_185179102.1">
    <property type="nucleotide sequence ID" value="NZ_CBCSEP010000043.1"/>
</dbReference>
<dbReference type="EMBL" id="JACJVN010000038">
    <property type="protein sequence ID" value="MBB6677823.1"/>
    <property type="molecule type" value="Genomic_DNA"/>
</dbReference>
<keyword evidence="2" id="KW-1185">Reference proteome</keyword>
<evidence type="ECO:0000313" key="2">
    <source>
        <dbReference type="Proteomes" id="UP000574133"/>
    </source>
</evidence>
<evidence type="ECO:0000313" key="1">
    <source>
        <dbReference type="EMBL" id="MBB6677823.1"/>
    </source>
</evidence>
<comment type="caution">
    <text evidence="1">The sequence shown here is derived from an EMBL/GenBank/DDBJ whole genome shotgun (WGS) entry which is preliminary data.</text>
</comment>
<accession>A0A841T8J2</accession>
<name>A0A841T8J2_9BACL</name>
<dbReference type="PROSITE" id="PS51257">
    <property type="entry name" value="PROKAR_LIPOPROTEIN"/>
    <property type="match status" value="1"/>
</dbReference>
<reference evidence="1 2" key="1">
    <citation type="submission" date="2020-08" db="EMBL/GenBank/DDBJ databases">
        <title>Cohnella phylogeny.</title>
        <authorList>
            <person name="Dunlap C."/>
        </authorList>
    </citation>
    <scope>NUCLEOTIDE SEQUENCE [LARGE SCALE GENOMIC DNA]</scope>
    <source>
        <strain evidence="1 2">DSM 103658</strain>
    </source>
</reference>